<dbReference type="InterPro" id="IPR016159">
    <property type="entry name" value="Cullin_repeat-like_dom_sf"/>
</dbReference>
<name>A0A2U1PU34_ARTAN</name>
<feature type="domain" description="Cullin N-terminal" evidence="2">
    <location>
        <begin position="7"/>
        <end position="70"/>
    </location>
</feature>
<dbReference type="OrthoDB" id="27073at2759"/>
<protein>
    <submittedName>
        <fullName evidence="3">Cullin</fullName>
    </submittedName>
</protein>
<dbReference type="InterPro" id="IPR001373">
    <property type="entry name" value="Cullin_N"/>
</dbReference>
<dbReference type="AlphaFoldDB" id="A0A2U1PU34"/>
<evidence type="ECO:0000259" key="2">
    <source>
        <dbReference type="Pfam" id="PF00888"/>
    </source>
</evidence>
<sequence length="113" mass="13055">MGKTSIQDLIDEEAYAFYQSPDNSLYMLSTTPQVDDLSRMYRLFSNIPKGLDRVLNMFKQHVITGGTKLEPLFSFSRISHEREHLISLGKLAGFNNPTEVEENIDKAMKKLWR</sequence>
<comment type="similarity">
    <text evidence="1">Belongs to the cullin family.</text>
</comment>
<dbReference type="Gene3D" id="1.20.1310.10">
    <property type="entry name" value="Cullin Repeats"/>
    <property type="match status" value="1"/>
</dbReference>
<proteinExistence type="inferred from homology"/>
<gene>
    <name evidence="3" type="ORF">CTI12_AA112770</name>
</gene>
<reference evidence="3 4" key="1">
    <citation type="journal article" date="2018" name="Mol. Plant">
        <title>The genome of Artemisia annua provides insight into the evolution of Asteraceae family and artemisinin biosynthesis.</title>
        <authorList>
            <person name="Shen Q."/>
            <person name="Zhang L."/>
            <person name="Liao Z."/>
            <person name="Wang S."/>
            <person name="Yan T."/>
            <person name="Shi P."/>
            <person name="Liu M."/>
            <person name="Fu X."/>
            <person name="Pan Q."/>
            <person name="Wang Y."/>
            <person name="Lv Z."/>
            <person name="Lu X."/>
            <person name="Zhang F."/>
            <person name="Jiang W."/>
            <person name="Ma Y."/>
            <person name="Chen M."/>
            <person name="Hao X."/>
            <person name="Li L."/>
            <person name="Tang Y."/>
            <person name="Lv G."/>
            <person name="Zhou Y."/>
            <person name="Sun X."/>
            <person name="Brodelius P.E."/>
            <person name="Rose J.K.C."/>
            <person name="Tang K."/>
        </authorList>
    </citation>
    <scope>NUCLEOTIDE SEQUENCE [LARGE SCALE GENOMIC DNA]</scope>
    <source>
        <strain evidence="4">cv. Huhao1</strain>
        <tissue evidence="3">Leaf</tissue>
    </source>
</reference>
<evidence type="ECO:0000313" key="3">
    <source>
        <dbReference type="EMBL" id="PWA89227.1"/>
    </source>
</evidence>
<comment type="caution">
    <text evidence="3">The sequence shown here is derived from an EMBL/GenBank/DDBJ whole genome shotgun (WGS) entry which is preliminary data.</text>
</comment>
<dbReference type="Proteomes" id="UP000245207">
    <property type="component" value="Unassembled WGS sequence"/>
</dbReference>
<keyword evidence="4" id="KW-1185">Reference proteome</keyword>
<dbReference type="EMBL" id="PKPP01000737">
    <property type="protein sequence ID" value="PWA89227.1"/>
    <property type="molecule type" value="Genomic_DNA"/>
</dbReference>
<dbReference type="SUPFAM" id="SSF74788">
    <property type="entry name" value="Cullin repeat-like"/>
    <property type="match status" value="1"/>
</dbReference>
<evidence type="ECO:0000256" key="1">
    <source>
        <dbReference type="ARBA" id="ARBA00006019"/>
    </source>
</evidence>
<evidence type="ECO:0000313" key="4">
    <source>
        <dbReference type="Proteomes" id="UP000245207"/>
    </source>
</evidence>
<accession>A0A2U1PU34</accession>
<dbReference type="Pfam" id="PF00888">
    <property type="entry name" value="Cullin"/>
    <property type="match status" value="1"/>
</dbReference>
<organism evidence="3 4">
    <name type="scientific">Artemisia annua</name>
    <name type="common">Sweet wormwood</name>
    <dbReference type="NCBI Taxonomy" id="35608"/>
    <lineage>
        <taxon>Eukaryota</taxon>
        <taxon>Viridiplantae</taxon>
        <taxon>Streptophyta</taxon>
        <taxon>Embryophyta</taxon>
        <taxon>Tracheophyta</taxon>
        <taxon>Spermatophyta</taxon>
        <taxon>Magnoliopsida</taxon>
        <taxon>eudicotyledons</taxon>
        <taxon>Gunneridae</taxon>
        <taxon>Pentapetalae</taxon>
        <taxon>asterids</taxon>
        <taxon>campanulids</taxon>
        <taxon>Asterales</taxon>
        <taxon>Asteraceae</taxon>
        <taxon>Asteroideae</taxon>
        <taxon>Anthemideae</taxon>
        <taxon>Artemisiinae</taxon>
        <taxon>Artemisia</taxon>
    </lineage>
</organism>